<keyword evidence="3" id="KW-1185">Reference proteome</keyword>
<gene>
    <name evidence="2" type="ORF">BGW36DRAFT_370334</name>
</gene>
<comment type="caution">
    <text evidence="2">The sequence shown here is derived from an EMBL/GenBank/DDBJ whole genome shotgun (WGS) entry which is preliminary data.</text>
</comment>
<dbReference type="Proteomes" id="UP001201262">
    <property type="component" value="Unassembled WGS sequence"/>
</dbReference>
<evidence type="ECO:0000256" key="1">
    <source>
        <dbReference type="SAM" id="SignalP"/>
    </source>
</evidence>
<evidence type="ECO:0000313" key="2">
    <source>
        <dbReference type="EMBL" id="KAH8703984.1"/>
    </source>
</evidence>
<organism evidence="2 3">
    <name type="scientific">Talaromyces proteolyticus</name>
    <dbReference type="NCBI Taxonomy" id="1131652"/>
    <lineage>
        <taxon>Eukaryota</taxon>
        <taxon>Fungi</taxon>
        <taxon>Dikarya</taxon>
        <taxon>Ascomycota</taxon>
        <taxon>Pezizomycotina</taxon>
        <taxon>Eurotiomycetes</taxon>
        <taxon>Eurotiomycetidae</taxon>
        <taxon>Eurotiales</taxon>
        <taxon>Trichocomaceae</taxon>
        <taxon>Talaromyces</taxon>
        <taxon>Talaromyces sect. Bacilispori</taxon>
    </lineage>
</organism>
<dbReference type="AlphaFoldDB" id="A0AAD4Q5A8"/>
<sequence length="80" mass="8851">MISKIHHSFLFLALAICQVVLSFPDSSNIVSEGVADAESQQYILNKLQCWECPEPCSLMTCCNDGHPFCTEDKGLCYCSS</sequence>
<feature type="chain" id="PRO_5042066009" description="Invertebrate defensins family profile domain-containing protein" evidence="1">
    <location>
        <begin position="23"/>
        <end position="80"/>
    </location>
</feature>
<proteinExistence type="predicted"/>
<dbReference type="RefSeq" id="XP_046077002.1">
    <property type="nucleotide sequence ID" value="XM_046215239.1"/>
</dbReference>
<dbReference type="EMBL" id="JAJTJA010000002">
    <property type="protein sequence ID" value="KAH8703984.1"/>
    <property type="molecule type" value="Genomic_DNA"/>
</dbReference>
<keyword evidence="1" id="KW-0732">Signal</keyword>
<name>A0AAD4Q5A8_9EURO</name>
<feature type="signal peptide" evidence="1">
    <location>
        <begin position="1"/>
        <end position="22"/>
    </location>
</feature>
<evidence type="ECO:0008006" key="4">
    <source>
        <dbReference type="Google" id="ProtNLM"/>
    </source>
</evidence>
<reference evidence="2" key="1">
    <citation type="submission" date="2021-12" db="EMBL/GenBank/DDBJ databases">
        <title>Convergent genome expansion in fungi linked to evolution of root-endophyte symbiosis.</title>
        <authorList>
            <consortium name="DOE Joint Genome Institute"/>
            <person name="Ke Y.-H."/>
            <person name="Bonito G."/>
            <person name="Liao H.-L."/>
            <person name="Looney B."/>
            <person name="Rojas-Flechas A."/>
            <person name="Nash J."/>
            <person name="Hameed K."/>
            <person name="Schadt C."/>
            <person name="Martin F."/>
            <person name="Crous P.W."/>
            <person name="Miettinen O."/>
            <person name="Magnuson J.K."/>
            <person name="Labbe J."/>
            <person name="Jacobson D."/>
            <person name="Doktycz M.J."/>
            <person name="Veneault-Fourrey C."/>
            <person name="Kuo A."/>
            <person name="Mondo S."/>
            <person name="Calhoun S."/>
            <person name="Riley R."/>
            <person name="Ohm R."/>
            <person name="LaButti K."/>
            <person name="Andreopoulos B."/>
            <person name="Pangilinan J."/>
            <person name="Nolan M."/>
            <person name="Tritt A."/>
            <person name="Clum A."/>
            <person name="Lipzen A."/>
            <person name="Daum C."/>
            <person name="Barry K."/>
            <person name="Grigoriev I.V."/>
            <person name="Vilgalys R."/>
        </authorList>
    </citation>
    <scope>NUCLEOTIDE SEQUENCE</scope>
    <source>
        <strain evidence="2">PMI_201</strain>
    </source>
</reference>
<accession>A0AAD4Q5A8</accession>
<dbReference type="GeneID" id="70245526"/>
<protein>
    <recommendedName>
        <fullName evidence="4">Invertebrate defensins family profile domain-containing protein</fullName>
    </recommendedName>
</protein>
<evidence type="ECO:0000313" key="3">
    <source>
        <dbReference type="Proteomes" id="UP001201262"/>
    </source>
</evidence>